<keyword evidence="4" id="KW-1185">Reference proteome</keyword>
<organism evidence="3 4">
    <name type="scientific">Nocardioides astragali</name>
    <dbReference type="NCBI Taxonomy" id="1776736"/>
    <lineage>
        <taxon>Bacteria</taxon>
        <taxon>Bacillati</taxon>
        <taxon>Actinomycetota</taxon>
        <taxon>Actinomycetes</taxon>
        <taxon>Propionibacteriales</taxon>
        <taxon>Nocardioidaceae</taxon>
        <taxon>Nocardioides</taxon>
    </lineage>
</organism>
<comment type="caution">
    <text evidence="3">The sequence shown here is derived from an EMBL/GenBank/DDBJ whole genome shotgun (WGS) entry which is preliminary data.</text>
</comment>
<feature type="region of interest" description="Disordered" evidence="1">
    <location>
        <begin position="64"/>
        <end position="121"/>
    </location>
</feature>
<dbReference type="RefSeq" id="WP_255893160.1">
    <property type="nucleotide sequence ID" value="NZ_JAFMZM010000010.1"/>
</dbReference>
<reference evidence="4" key="1">
    <citation type="journal article" date="2019" name="Int. J. Syst. Evol. Microbiol.">
        <title>The Global Catalogue of Microorganisms (GCM) 10K type strain sequencing project: providing services to taxonomists for standard genome sequencing and annotation.</title>
        <authorList>
            <consortium name="The Broad Institute Genomics Platform"/>
            <consortium name="The Broad Institute Genome Sequencing Center for Infectious Disease"/>
            <person name="Wu L."/>
            <person name="Ma J."/>
        </authorList>
    </citation>
    <scope>NUCLEOTIDE SEQUENCE [LARGE SCALE GENOMIC DNA]</scope>
    <source>
        <strain evidence="4">FCH27</strain>
    </source>
</reference>
<keyword evidence="2" id="KW-1133">Transmembrane helix</keyword>
<evidence type="ECO:0000256" key="2">
    <source>
        <dbReference type="SAM" id="Phobius"/>
    </source>
</evidence>
<accession>A0ABW2N344</accession>
<keyword evidence="2" id="KW-0472">Membrane</keyword>
<protein>
    <submittedName>
        <fullName evidence="3">Uncharacterized protein</fullName>
    </submittedName>
</protein>
<dbReference type="Proteomes" id="UP001596524">
    <property type="component" value="Unassembled WGS sequence"/>
</dbReference>
<sequence>MKLLRWLAAGVLWILAGVVGLLGALLSVTIVLLPLGIPLLLLARKLGALAGGLLLPRAVRHPVKELSSKTGDAAASARKETRGLLKKSGKSVTDASPAKELSKKAKKKLKPKKKGLGRLTS</sequence>
<dbReference type="EMBL" id="JBHTCH010000007">
    <property type="protein sequence ID" value="MFC7360272.1"/>
    <property type="molecule type" value="Genomic_DNA"/>
</dbReference>
<name>A0ABW2N344_9ACTN</name>
<evidence type="ECO:0000256" key="1">
    <source>
        <dbReference type="SAM" id="MobiDB-lite"/>
    </source>
</evidence>
<feature type="transmembrane region" description="Helical" evidence="2">
    <location>
        <begin position="12"/>
        <end position="33"/>
    </location>
</feature>
<keyword evidence="2" id="KW-0812">Transmembrane</keyword>
<proteinExistence type="predicted"/>
<gene>
    <name evidence="3" type="ORF">ACFQO6_08300</name>
</gene>
<feature type="compositionally biased region" description="Basic residues" evidence="1">
    <location>
        <begin position="104"/>
        <end position="121"/>
    </location>
</feature>
<evidence type="ECO:0000313" key="4">
    <source>
        <dbReference type="Proteomes" id="UP001596524"/>
    </source>
</evidence>
<evidence type="ECO:0000313" key="3">
    <source>
        <dbReference type="EMBL" id="MFC7360272.1"/>
    </source>
</evidence>